<protein>
    <recommendedName>
        <fullName evidence="3">Polyketide cyclase / dehydrase and lipid transport</fullName>
    </recommendedName>
</protein>
<dbReference type="Proteomes" id="UP001500635">
    <property type="component" value="Unassembled WGS sequence"/>
</dbReference>
<evidence type="ECO:0008006" key="3">
    <source>
        <dbReference type="Google" id="ProtNLM"/>
    </source>
</evidence>
<name>A0ABP8JJ32_9ACTN</name>
<organism evidence="1 2">
    <name type="scientific">Tsukamurella soli</name>
    <dbReference type="NCBI Taxonomy" id="644556"/>
    <lineage>
        <taxon>Bacteria</taxon>
        <taxon>Bacillati</taxon>
        <taxon>Actinomycetota</taxon>
        <taxon>Actinomycetes</taxon>
        <taxon>Mycobacteriales</taxon>
        <taxon>Tsukamurellaceae</taxon>
        <taxon>Tsukamurella</taxon>
    </lineage>
</organism>
<evidence type="ECO:0000313" key="2">
    <source>
        <dbReference type="Proteomes" id="UP001500635"/>
    </source>
</evidence>
<reference evidence="2" key="1">
    <citation type="journal article" date="2019" name="Int. J. Syst. Evol. Microbiol.">
        <title>The Global Catalogue of Microorganisms (GCM) 10K type strain sequencing project: providing services to taxonomists for standard genome sequencing and annotation.</title>
        <authorList>
            <consortium name="The Broad Institute Genomics Platform"/>
            <consortium name="The Broad Institute Genome Sequencing Center for Infectious Disease"/>
            <person name="Wu L."/>
            <person name="Ma J."/>
        </authorList>
    </citation>
    <scope>NUCLEOTIDE SEQUENCE [LARGE SCALE GENOMIC DNA]</scope>
    <source>
        <strain evidence="2">JCM 17688</strain>
    </source>
</reference>
<evidence type="ECO:0000313" key="1">
    <source>
        <dbReference type="EMBL" id="GAA4391680.1"/>
    </source>
</evidence>
<proteinExistence type="predicted"/>
<dbReference type="RefSeq" id="WP_344994805.1">
    <property type="nucleotide sequence ID" value="NZ_BAABFR010000026.1"/>
</dbReference>
<accession>A0ABP8JJ32</accession>
<sequence>MIAIDVVSMLVGLAAIAVSLHAMRVTRRAKGAPSKKNAERTYGHPHPPVSYLRKRLPAVEYPLAWETWVDESGAHTEFVIQLTDLDTGKPIGEQKRVDLVWYVAINETWASYYARRHYMQDNVFRIYFAERVLEWASRMAADNRPRGPEMVDYQMNNR</sequence>
<gene>
    <name evidence="1" type="ORF">GCM10023147_20830</name>
</gene>
<keyword evidence="2" id="KW-1185">Reference proteome</keyword>
<dbReference type="EMBL" id="BAABFR010000026">
    <property type="protein sequence ID" value="GAA4391680.1"/>
    <property type="molecule type" value="Genomic_DNA"/>
</dbReference>
<comment type="caution">
    <text evidence="1">The sequence shown here is derived from an EMBL/GenBank/DDBJ whole genome shotgun (WGS) entry which is preliminary data.</text>
</comment>